<sequence length="968" mass="108192">MTTASEKSVRLAAFTEWASEHITGDEKGEAQIFLDRLFQAFGWKGLKEAGAKCEVRVKNTNGGTSFADLVWKPVVLIEMKKRGTSLSKHYSQAFRYWMRLVPNRPRYAILCNFDEFQVYDFETQLDTPVDTVKLSELSAKYGPLNFMFPGDIAPIFGNHQESVTRGAADKLAACFNSLTKRGIERPLAQRFVLQMLMALFSEHIGLLDKYLVTSILDDCKKPQDTHDLLGGLFEAMNARNGVRGGRFKGVPYFNGGLFAEPARIELVTRELNLLKEAAKFNWSKVRPEIFGTIFEHSLGKEERHATGAHFTNAVDIMKVIGPTIVAPWSALIESAKTLGELKRLLARIESFTVLDPACGSGNFLYLAYRELKRLEARIYERMAMEYKSVDPRQRPFGFVSARNFFGMDINPFAVEIAKVTMMLAHKLSIDELHINELALPLDNLDTNFRASDALINADGSRAAWFKADVIIGNPPFLGSKLLKPKHGADYVKLLRRAYPEVPGMADFCVYWFRRAHDELKPCTPIDPLAGRAGLVGTQNIRNNASRIGGMDHIVATGTIVDAVDNQPWSGEANVHVSIANWVKSKDKKLVPDYCRLWFKVDPAPGAKKRPRGTGAAAKQYELDMREVPYINSALSDKTDVSAALPLECNTMPQRCFNGQMLGHKAFLLSESQRSAIVSKDKRSSKIIHPYLNGVSALTNTVLNRYVLDFESMDQLQAATYQGAFNWVKTHVLPDRMKKAQKGKDKDGNLRPHHKAFLAKWWQLSFGRPEMLSVVKPLPRYLACAYVTKRPIFMFVSSGVRPSNLIQVFGFDDDYSFGVLQSNIHWLWFITKCGKLTERFRYSAESVFDTFPWPQSPASGDVKAVAEAARQLRAVREVALKNMKGGLRALYRTMELPGKNPLRDAQANLDAAVLCAFGFSPKRDILQQLLELNGDIADQINLGHPVTAPGIPAGYPNAAALVTKDCLGS</sequence>
<dbReference type="Gene3D" id="3.40.50.150">
    <property type="entry name" value="Vaccinia Virus protein VP39"/>
    <property type="match status" value="1"/>
</dbReference>
<keyword evidence="2" id="KW-0489">Methyltransferase</keyword>
<dbReference type="Pfam" id="PF20465">
    <property type="entry name" value="MmeI_hel"/>
    <property type="match status" value="1"/>
</dbReference>
<gene>
    <name evidence="9" type="ORF">RW095_35940</name>
</gene>
<comment type="catalytic activity">
    <reaction evidence="4">
        <text>a 2'-deoxyadenosine in DNA + S-adenosyl-L-methionine = an N(6)-methyl-2'-deoxyadenosine in DNA + S-adenosyl-L-homocysteine + H(+)</text>
        <dbReference type="Rhea" id="RHEA:15197"/>
        <dbReference type="Rhea" id="RHEA-COMP:12418"/>
        <dbReference type="Rhea" id="RHEA-COMP:12419"/>
        <dbReference type="ChEBI" id="CHEBI:15378"/>
        <dbReference type="ChEBI" id="CHEBI:57856"/>
        <dbReference type="ChEBI" id="CHEBI:59789"/>
        <dbReference type="ChEBI" id="CHEBI:90615"/>
        <dbReference type="ChEBI" id="CHEBI:90616"/>
        <dbReference type="EC" id="2.1.1.72"/>
    </reaction>
</comment>
<evidence type="ECO:0000256" key="4">
    <source>
        <dbReference type="ARBA" id="ARBA00047942"/>
    </source>
</evidence>
<protein>
    <recommendedName>
        <fullName evidence="1">site-specific DNA-methyltransferase (adenine-specific)</fullName>
        <ecNumber evidence="1">2.1.1.72</ecNumber>
    </recommendedName>
</protein>
<evidence type="ECO:0000256" key="2">
    <source>
        <dbReference type="ARBA" id="ARBA00022603"/>
    </source>
</evidence>
<dbReference type="InterPro" id="IPR050953">
    <property type="entry name" value="N4_N6_ade-DNA_methylase"/>
</dbReference>
<dbReference type="InterPro" id="IPR046817">
    <property type="entry name" value="MmeI_N"/>
</dbReference>
<evidence type="ECO:0000256" key="1">
    <source>
        <dbReference type="ARBA" id="ARBA00011900"/>
    </source>
</evidence>
<organism evidence="9 10">
    <name type="scientific">Paraburkholderia kirstenboschensis</name>
    <dbReference type="NCBI Taxonomy" id="1245436"/>
    <lineage>
        <taxon>Bacteria</taxon>
        <taxon>Pseudomonadati</taxon>
        <taxon>Pseudomonadota</taxon>
        <taxon>Betaproteobacteria</taxon>
        <taxon>Burkholderiales</taxon>
        <taxon>Burkholderiaceae</taxon>
        <taxon>Paraburkholderia</taxon>
    </lineage>
</organism>
<evidence type="ECO:0000259" key="6">
    <source>
        <dbReference type="Pfam" id="PF20465"/>
    </source>
</evidence>
<evidence type="ECO:0000259" key="7">
    <source>
        <dbReference type="Pfam" id="PF20466"/>
    </source>
</evidence>
<evidence type="ECO:0000256" key="3">
    <source>
        <dbReference type="ARBA" id="ARBA00022679"/>
    </source>
</evidence>
<dbReference type="PROSITE" id="PS00092">
    <property type="entry name" value="N6_MTASE"/>
    <property type="match status" value="1"/>
</dbReference>
<feature type="domain" description="MmeI-like DNA-methyltransferase" evidence="8">
    <location>
        <begin position="338"/>
        <end position="571"/>
    </location>
</feature>
<dbReference type="PANTHER" id="PTHR33841">
    <property type="entry name" value="DNA METHYLTRANSFERASE YEEA-RELATED"/>
    <property type="match status" value="1"/>
</dbReference>
<keyword evidence="3" id="KW-0808">Transferase</keyword>
<reference evidence="9 10" key="1">
    <citation type="submission" date="2023-10" db="EMBL/GenBank/DDBJ databases">
        <title>Surface-active antibiotics is a multifunctional adaptation for post-fire microbes.</title>
        <authorList>
            <person name="Liu M.D."/>
            <person name="Du Y."/>
            <person name="Koupaei S.K."/>
            <person name="Kim N.R."/>
            <person name="Zhang W."/>
            <person name="Traxler M.F."/>
        </authorList>
    </citation>
    <scope>NUCLEOTIDE SEQUENCE [LARGE SCALE GENOMIC DNA]</scope>
    <source>
        <strain evidence="9 10">F3</strain>
    </source>
</reference>
<dbReference type="SUPFAM" id="SSF53335">
    <property type="entry name" value="S-adenosyl-L-methionine-dependent methyltransferases"/>
    <property type="match status" value="1"/>
</dbReference>
<evidence type="ECO:0000259" key="5">
    <source>
        <dbReference type="Pfam" id="PF20464"/>
    </source>
</evidence>
<dbReference type="InterPro" id="IPR002052">
    <property type="entry name" value="DNA_methylase_N6_adenine_CS"/>
</dbReference>
<dbReference type="InterPro" id="IPR046816">
    <property type="entry name" value="MmeI_Mtase"/>
</dbReference>
<feature type="domain" description="MmeI-like N-terminal" evidence="5">
    <location>
        <begin position="13"/>
        <end position="180"/>
    </location>
</feature>
<dbReference type="Pfam" id="PF20466">
    <property type="entry name" value="MmeI_TRD"/>
    <property type="match status" value="1"/>
</dbReference>
<evidence type="ECO:0000313" key="10">
    <source>
        <dbReference type="Proteomes" id="UP001302652"/>
    </source>
</evidence>
<feature type="domain" description="MmeI-like target recognition" evidence="7">
    <location>
        <begin position="662"/>
        <end position="854"/>
    </location>
</feature>
<dbReference type="InterPro" id="IPR029063">
    <property type="entry name" value="SAM-dependent_MTases_sf"/>
</dbReference>
<dbReference type="Proteomes" id="UP001302652">
    <property type="component" value="Chromosome 1"/>
</dbReference>
<dbReference type="PRINTS" id="PR00507">
    <property type="entry name" value="N12N6MTFRASE"/>
</dbReference>
<evidence type="ECO:0000259" key="8">
    <source>
        <dbReference type="Pfam" id="PF20473"/>
    </source>
</evidence>
<dbReference type="EC" id="2.1.1.72" evidence="1"/>
<dbReference type="PANTHER" id="PTHR33841:SF1">
    <property type="entry name" value="DNA METHYLTRANSFERASE A"/>
    <property type="match status" value="1"/>
</dbReference>
<dbReference type="InterPro" id="IPR046819">
    <property type="entry name" value="MmeI_hel"/>
</dbReference>
<dbReference type="Pfam" id="PF20473">
    <property type="entry name" value="MmeI_Mtase"/>
    <property type="match status" value="1"/>
</dbReference>
<proteinExistence type="predicted"/>
<dbReference type="EMBL" id="CP136513">
    <property type="protein sequence ID" value="WOD18158.1"/>
    <property type="molecule type" value="Genomic_DNA"/>
</dbReference>
<keyword evidence="10" id="KW-1185">Reference proteome</keyword>
<dbReference type="Pfam" id="PF20464">
    <property type="entry name" value="MmeI_N"/>
    <property type="match status" value="1"/>
</dbReference>
<name>A0ABZ0EPY8_9BURK</name>
<accession>A0ABZ0EPY8</accession>
<dbReference type="RefSeq" id="WP_317020496.1">
    <property type="nucleotide sequence ID" value="NZ_CP136513.1"/>
</dbReference>
<evidence type="ECO:0000313" key="9">
    <source>
        <dbReference type="EMBL" id="WOD18158.1"/>
    </source>
</evidence>
<dbReference type="InterPro" id="IPR046820">
    <property type="entry name" value="MmeI_TRD"/>
</dbReference>
<feature type="domain" description="MmeI-like helicase spacer" evidence="6">
    <location>
        <begin position="189"/>
        <end position="258"/>
    </location>
</feature>